<proteinExistence type="predicted"/>
<evidence type="ECO:0000313" key="2">
    <source>
        <dbReference type="EMBL" id="PSK89931.1"/>
    </source>
</evidence>
<keyword evidence="3" id="KW-1185">Reference proteome</keyword>
<organism evidence="2 3">
    <name type="scientific">Murinocardiopsis flavida</name>
    <dbReference type="NCBI Taxonomy" id="645275"/>
    <lineage>
        <taxon>Bacteria</taxon>
        <taxon>Bacillati</taxon>
        <taxon>Actinomycetota</taxon>
        <taxon>Actinomycetes</taxon>
        <taxon>Streptosporangiales</taxon>
        <taxon>Nocardiopsidaceae</taxon>
        <taxon>Murinocardiopsis</taxon>
    </lineage>
</organism>
<dbReference type="EMBL" id="PYGA01000024">
    <property type="protein sequence ID" value="PSK89931.1"/>
    <property type="molecule type" value="Genomic_DNA"/>
</dbReference>
<reference evidence="2 3" key="1">
    <citation type="submission" date="2018-03" db="EMBL/GenBank/DDBJ databases">
        <title>Genomic Encyclopedia of Archaeal and Bacterial Type Strains, Phase II (KMG-II): from individual species to whole genera.</title>
        <authorList>
            <person name="Goeker M."/>
        </authorList>
    </citation>
    <scope>NUCLEOTIDE SEQUENCE [LARGE SCALE GENOMIC DNA]</scope>
    <source>
        <strain evidence="2 3">DSM 45312</strain>
    </source>
</reference>
<gene>
    <name evidence="2" type="ORF">CLV63_12435</name>
</gene>
<evidence type="ECO:0000256" key="1">
    <source>
        <dbReference type="SAM" id="MobiDB-lite"/>
    </source>
</evidence>
<name>A0A2P8CY76_9ACTN</name>
<comment type="caution">
    <text evidence="2">The sequence shown here is derived from an EMBL/GenBank/DDBJ whole genome shotgun (WGS) entry which is preliminary data.</text>
</comment>
<evidence type="ECO:0000313" key="3">
    <source>
        <dbReference type="Proteomes" id="UP000240542"/>
    </source>
</evidence>
<sequence>MTAPDMFGPFDTIEIGYLASGIGPGTGRRAPSRDDSEYLTGNRTRIVPG</sequence>
<dbReference type="Proteomes" id="UP000240542">
    <property type="component" value="Unassembled WGS sequence"/>
</dbReference>
<feature type="region of interest" description="Disordered" evidence="1">
    <location>
        <begin position="21"/>
        <end position="49"/>
    </location>
</feature>
<dbReference type="AlphaFoldDB" id="A0A2P8CY76"/>
<protein>
    <submittedName>
        <fullName evidence="2">Uncharacterized protein</fullName>
    </submittedName>
</protein>
<accession>A0A2P8CY76</accession>